<proteinExistence type="predicted"/>
<organism evidence="2 3">
    <name type="scientific">Dunaliella salina</name>
    <name type="common">Green alga</name>
    <name type="synonym">Protococcus salinus</name>
    <dbReference type="NCBI Taxonomy" id="3046"/>
    <lineage>
        <taxon>Eukaryota</taxon>
        <taxon>Viridiplantae</taxon>
        <taxon>Chlorophyta</taxon>
        <taxon>core chlorophytes</taxon>
        <taxon>Chlorophyceae</taxon>
        <taxon>CS clade</taxon>
        <taxon>Chlamydomonadales</taxon>
        <taxon>Dunaliellaceae</taxon>
        <taxon>Dunaliella</taxon>
    </lineage>
</organism>
<feature type="region of interest" description="Disordered" evidence="1">
    <location>
        <begin position="59"/>
        <end position="126"/>
    </location>
</feature>
<accession>A0ABQ7H2E6</accession>
<dbReference type="Proteomes" id="UP000815325">
    <property type="component" value="Unassembled WGS sequence"/>
</dbReference>
<keyword evidence="3" id="KW-1185">Reference proteome</keyword>
<feature type="compositionally biased region" description="Low complexity" evidence="1">
    <location>
        <begin position="60"/>
        <end position="126"/>
    </location>
</feature>
<evidence type="ECO:0000256" key="1">
    <source>
        <dbReference type="SAM" id="MobiDB-lite"/>
    </source>
</evidence>
<name>A0ABQ7H2E6_DUNSA</name>
<gene>
    <name evidence="2" type="ORF">DUNSADRAFT_14738</name>
</gene>
<reference evidence="2" key="1">
    <citation type="submission" date="2017-08" db="EMBL/GenBank/DDBJ databases">
        <authorList>
            <person name="Polle J.E."/>
            <person name="Barry K."/>
            <person name="Cushman J."/>
            <person name="Schmutz J."/>
            <person name="Tran D."/>
            <person name="Hathwaick L.T."/>
            <person name="Yim W.C."/>
            <person name="Jenkins J."/>
            <person name="Mckie-Krisberg Z.M."/>
            <person name="Prochnik S."/>
            <person name="Lindquist E."/>
            <person name="Dockter R.B."/>
            <person name="Adam C."/>
            <person name="Molina H."/>
            <person name="Bunkerborg J."/>
            <person name="Jin E."/>
            <person name="Buchheim M."/>
            <person name="Magnuson J."/>
        </authorList>
    </citation>
    <scope>NUCLEOTIDE SEQUENCE</scope>
    <source>
        <strain evidence="2">CCAP 19/18</strain>
    </source>
</reference>
<dbReference type="EMBL" id="MU069497">
    <property type="protein sequence ID" value="KAF5841031.1"/>
    <property type="molecule type" value="Genomic_DNA"/>
</dbReference>
<feature type="region of interest" description="Disordered" evidence="1">
    <location>
        <begin position="646"/>
        <end position="699"/>
    </location>
</feature>
<comment type="caution">
    <text evidence="2">The sequence shown here is derived from an EMBL/GenBank/DDBJ whole genome shotgun (WGS) entry which is preliminary data.</text>
</comment>
<evidence type="ECO:0000313" key="3">
    <source>
        <dbReference type="Proteomes" id="UP000815325"/>
    </source>
</evidence>
<feature type="compositionally biased region" description="Polar residues" evidence="1">
    <location>
        <begin position="689"/>
        <end position="699"/>
    </location>
</feature>
<protein>
    <submittedName>
        <fullName evidence="2">Uncharacterized protein</fullName>
    </submittedName>
</protein>
<sequence length="699" mass="74965">MQQQKTGDPASKSPSTQSAIKLRLCTYIEDALGLGATSSADAAAQTHMLMRLLRVHRPLEGPGQQPQLGTPQQHQQQHQQHQQVQHQEQQQQQQEANATGAGAATLTSSSSNNSGGSRRVGSSSNSVGFAGAPVELSLRGLSDSLHQVAVRLEEGLGQAAGADRVLSSSHAQVTAALTRLLESGHNPAASLLQQLQDMRKRLLLAGDVPTLTSATAVDLDALDPAEFWGLYEASKPPPLLSLLGGGEPGTGFPDPNTLLPTPPLPHPEEIAHARASLPSSQLLLFDLLGDELQGAGAASELQVRMAFDALRKEAQLPNAPMVDELQLPPSYAAWAQETKQRLLGLTPPALALLARFLEVRLGRSREDASEAATRLQAEVAAKRANKRTAPSTSGAVNPYWVSPDSPQTEKARTAGRAAHDPYLSMLPSPEDVRALLGGGGQGFGSAEGEAAEFEAWLRSEALLGAESGARLQKQEGKAQPYELLAEQHLDMDIERFLTMEHDPQLHMCFEGAAPRPWRDPEGAALNEEAFLESMRPLLDRYLGVRGMRPLLDSEWQVYSGAALEEWSQKRGAHESALRAVGQSIFFNSRAESVYLRQLVATGIPAGAPLAEQAQRYLAVLDANPTWTFAQKKHAVKRLIELSSHFARQPPPSERGSPFAPLFAASSGKPSDNQTARQLVAPSLAAKEGQASSTPLPQGW</sequence>
<evidence type="ECO:0000313" key="2">
    <source>
        <dbReference type="EMBL" id="KAF5841031.1"/>
    </source>
</evidence>
<feature type="compositionally biased region" description="Polar residues" evidence="1">
    <location>
        <begin position="667"/>
        <end position="676"/>
    </location>
</feature>
<feature type="region of interest" description="Disordered" evidence="1">
    <location>
        <begin position="382"/>
        <end position="407"/>
    </location>
</feature>